<feature type="region of interest" description="Disordered" evidence="9">
    <location>
        <begin position="168"/>
        <end position="190"/>
    </location>
</feature>
<evidence type="ECO:0000256" key="6">
    <source>
        <dbReference type="ARBA" id="ARBA00047615"/>
    </source>
</evidence>
<feature type="domain" description="Cytidylate kinase" evidence="10">
    <location>
        <begin position="3"/>
        <end position="207"/>
    </location>
</feature>
<keyword evidence="5 8" id="KW-0067">ATP-binding</keyword>
<dbReference type="CDD" id="cd02020">
    <property type="entry name" value="CMPK"/>
    <property type="match status" value="1"/>
</dbReference>
<evidence type="ECO:0000259" key="10">
    <source>
        <dbReference type="Pfam" id="PF02224"/>
    </source>
</evidence>
<evidence type="ECO:0000256" key="2">
    <source>
        <dbReference type="ARBA" id="ARBA00022679"/>
    </source>
</evidence>
<dbReference type="EC" id="2.7.4.25" evidence="8"/>
<keyword evidence="3 8" id="KW-0547">Nucleotide-binding</keyword>
<evidence type="ECO:0000313" key="12">
    <source>
        <dbReference type="Proteomes" id="UP000672602"/>
    </source>
</evidence>
<dbReference type="GO" id="GO:0005737">
    <property type="term" value="C:cytoplasm"/>
    <property type="evidence" value="ECO:0007669"/>
    <property type="project" value="UniProtKB-SubCell"/>
</dbReference>
<dbReference type="GO" id="GO:0036431">
    <property type="term" value="F:dCMP kinase activity"/>
    <property type="evidence" value="ECO:0007669"/>
    <property type="project" value="InterPro"/>
</dbReference>
<name>A0A8J7S1K1_9PROT</name>
<feature type="compositionally biased region" description="Basic and acidic residues" evidence="9">
    <location>
        <begin position="168"/>
        <end position="189"/>
    </location>
</feature>
<keyword evidence="2 8" id="KW-0808">Transferase</keyword>
<dbReference type="NCBIfam" id="TIGR00017">
    <property type="entry name" value="cmk"/>
    <property type="match status" value="1"/>
</dbReference>
<evidence type="ECO:0000313" key="11">
    <source>
        <dbReference type="EMBL" id="MBP5858190.1"/>
    </source>
</evidence>
<keyword evidence="4 8" id="KW-0418">Kinase</keyword>
<evidence type="ECO:0000256" key="4">
    <source>
        <dbReference type="ARBA" id="ARBA00022777"/>
    </source>
</evidence>
<dbReference type="Pfam" id="PF02224">
    <property type="entry name" value="Cytidylate_kin"/>
    <property type="match status" value="1"/>
</dbReference>
<evidence type="ECO:0000256" key="5">
    <source>
        <dbReference type="ARBA" id="ARBA00022840"/>
    </source>
</evidence>
<evidence type="ECO:0000256" key="3">
    <source>
        <dbReference type="ARBA" id="ARBA00022741"/>
    </source>
</evidence>
<dbReference type="InterPro" id="IPR027417">
    <property type="entry name" value="P-loop_NTPase"/>
</dbReference>
<evidence type="ECO:0000256" key="1">
    <source>
        <dbReference type="ARBA" id="ARBA00009427"/>
    </source>
</evidence>
<proteinExistence type="inferred from homology"/>
<dbReference type="Proteomes" id="UP000672602">
    <property type="component" value="Unassembled WGS sequence"/>
</dbReference>
<keyword evidence="8" id="KW-0963">Cytoplasm</keyword>
<comment type="catalytic activity">
    <reaction evidence="7 8">
        <text>CMP + ATP = CDP + ADP</text>
        <dbReference type="Rhea" id="RHEA:11600"/>
        <dbReference type="ChEBI" id="CHEBI:30616"/>
        <dbReference type="ChEBI" id="CHEBI:58069"/>
        <dbReference type="ChEBI" id="CHEBI:60377"/>
        <dbReference type="ChEBI" id="CHEBI:456216"/>
        <dbReference type="EC" id="2.7.4.25"/>
    </reaction>
</comment>
<dbReference type="GO" id="GO:0005524">
    <property type="term" value="F:ATP binding"/>
    <property type="evidence" value="ECO:0007669"/>
    <property type="project" value="UniProtKB-UniRule"/>
</dbReference>
<dbReference type="Gene3D" id="3.40.50.300">
    <property type="entry name" value="P-loop containing nucleotide triphosphate hydrolases"/>
    <property type="match status" value="1"/>
</dbReference>
<evidence type="ECO:0000256" key="9">
    <source>
        <dbReference type="SAM" id="MobiDB-lite"/>
    </source>
</evidence>
<organism evidence="11 12">
    <name type="scientific">Marivibrio halodurans</name>
    <dbReference type="NCBI Taxonomy" id="2039722"/>
    <lineage>
        <taxon>Bacteria</taxon>
        <taxon>Pseudomonadati</taxon>
        <taxon>Pseudomonadota</taxon>
        <taxon>Alphaproteobacteria</taxon>
        <taxon>Rhodospirillales</taxon>
        <taxon>Rhodospirillaceae</taxon>
        <taxon>Marivibrio</taxon>
    </lineage>
</organism>
<comment type="subcellular location">
    <subcellularLocation>
        <location evidence="8">Cytoplasm</location>
    </subcellularLocation>
</comment>
<dbReference type="HAMAP" id="MF_00238">
    <property type="entry name" value="Cytidyl_kinase_type1"/>
    <property type="match status" value="1"/>
</dbReference>
<feature type="binding site" evidence="8">
    <location>
        <begin position="7"/>
        <end position="15"/>
    </location>
    <ligand>
        <name>ATP</name>
        <dbReference type="ChEBI" id="CHEBI:30616"/>
    </ligand>
</feature>
<comment type="similarity">
    <text evidence="1 8">Belongs to the cytidylate kinase family. Type 1 subfamily.</text>
</comment>
<keyword evidence="12" id="KW-1185">Reference proteome</keyword>
<gene>
    <name evidence="8" type="primary">cmk</name>
    <name evidence="11" type="ORF">KAJ83_14315</name>
</gene>
<dbReference type="SUPFAM" id="SSF52540">
    <property type="entry name" value="P-loop containing nucleoside triphosphate hydrolases"/>
    <property type="match status" value="1"/>
</dbReference>
<dbReference type="InterPro" id="IPR011994">
    <property type="entry name" value="Cytidylate_kinase_dom"/>
</dbReference>
<evidence type="ECO:0000256" key="8">
    <source>
        <dbReference type="HAMAP-Rule" id="MF_00238"/>
    </source>
</evidence>
<accession>A0A8J7S1K1</accession>
<protein>
    <recommendedName>
        <fullName evidence="8">Cytidylate kinase</fullName>
        <shortName evidence="8">CK</shortName>
        <ecNumber evidence="8">2.7.4.25</ecNumber>
    </recommendedName>
    <alternativeName>
        <fullName evidence="8">Cytidine monophosphate kinase</fullName>
        <shortName evidence="8">CMP kinase</shortName>
    </alternativeName>
</protein>
<dbReference type="AlphaFoldDB" id="A0A8J7S1K1"/>
<comment type="catalytic activity">
    <reaction evidence="6 8">
        <text>dCMP + ATP = dCDP + ADP</text>
        <dbReference type="Rhea" id="RHEA:25094"/>
        <dbReference type="ChEBI" id="CHEBI:30616"/>
        <dbReference type="ChEBI" id="CHEBI:57566"/>
        <dbReference type="ChEBI" id="CHEBI:58593"/>
        <dbReference type="ChEBI" id="CHEBI:456216"/>
        <dbReference type="EC" id="2.7.4.25"/>
    </reaction>
</comment>
<dbReference type="EMBL" id="JAGMWN010000006">
    <property type="protein sequence ID" value="MBP5858190.1"/>
    <property type="molecule type" value="Genomic_DNA"/>
</dbReference>
<evidence type="ECO:0000256" key="7">
    <source>
        <dbReference type="ARBA" id="ARBA00048478"/>
    </source>
</evidence>
<reference evidence="11" key="1">
    <citation type="submission" date="2021-04" db="EMBL/GenBank/DDBJ databases">
        <authorList>
            <person name="Zhang D.-C."/>
        </authorList>
    </citation>
    <scope>NUCLEOTIDE SEQUENCE</scope>
    <source>
        <strain evidence="11">CGMCC 1.15697</strain>
    </source>
</reference>
<comment type="caution">
    <text evidence="11">The sequence shown here is derived from an EMBL/GenBank/DDBJ whole genome shotgun (WGS) entry which is preliminary data.</text>
</comment>
<dbReference type="InterPro" id="IPR003136">
    <property type="entry name" value="Cytidylate_kin"/>
</dbReference>
<dbReference type="GO" id="GO:0006220">
    <property type="term" value="P:pyrimidine nucleotide metabolic process"/>
    <property type="evidence" value="ECO:0007669"/>
    <property type="project" value="UniProtKB-UniRule"/>
</dbReference>
<sequence>MTIAIDGPAASGKGTLARRIATHFDFAYLDTGKLYRAVGMAVLRNGGDPADEEAAEDAARALDPVALEDEALARDDAARAASQVAAHPAVRSALMDLQRGVAASPPEGKAGAVLDGRDIGTVICPDATVKLFVTADVEVRADRRHKELLDRGNASIYARVLEDLRERDARDRDRETAPMRPADDAHVLDTSDMTADAAFDAALDLIEAAVREALEKSGDEAE</sequence>